<reference evidence="5 6" key="1">
    <citation type="submission" date="2016-12" db="EMBL/GenBank/DDBJ databases">
        <title>The new phylogeny of genus Mycobacterium.</title>
        <authorList>
            <person name="Tortoli E."/>
            <person name="Trovato A."/>
            <person name="Cirillo D.M."/>
        </authorList>
    </citation>
    <scope>NUCLEOTIDE SEQUENCE [LARGE SCALE GENOMIC DNA]</scope>
    <source>
        <strain evidence="5 6">DSM 45069</strain>
    </source>
</reference>
<dbReference type="PANTHER" id="PTHR32182:SF0">
    <property type="entry name" value="DNA REPLICATION AND REPAIR PROTEIN RECF"/>
    <property type="match status" value="1"/>
</dbReference>
<name>A0A1W9ZIF1_MYCAI</name>
<dbReference type="EMBL" id="MVHG01000021">
    <property type="protein sequence ID" value="ORA15710.1"/>
    <property type="molecule type" value="Genomic_DNA"/>
</dbReference>
<evidence type="ECO:0000256" key="3">
    <source>
        <dbReference type="ARBA" id="ARBA00023236"/>
    </source>
</evidence>
<comment type="caution">
    <text evidence="5">The sequence shown here is derived from an EMBL/GenBank/DDBJ whole genome shotgun (WGS) entry which is preliminary data.</text>
</comment>
<keyword evidence="6" id="KW-1185">Reference proteome</keyword>
<evidence type="ECO:0000256" key="1">
    <source>
        <dbReference type="ARBA" id="ARBA00022763"/>
    </source>
</evidence>
<dbReference type="GO" id="GO:0006302">
    <property type="term" value="P:double-strand break repair"/>
    <property type="evidence" value="ECO:0007669"/>
    <property type="project" value="InterPro"/>
</dbReference>
<dbReference type="SUPFAM" id="SSF52540">
    <property type="entry name" value="P-loop containing nucleoside triphosphate hydrolases"/>
    <property type="match status" value="1"/>
</dbReference>
<dbReference type="InterPro" id="IPR027417">
    <property type="entry name" value="P-loop_NTPase"/>
</dbReference>
<dbReference type="Proteomes" id="UP000192707">
    <property type="component" value="Unassembled WGS sequence"/>
</dbReference>
<dbReference type="AlphaFoldDB" id="A0A1W9ZIF1"/>
<dbReference type="GO" id="GO:0009432">
    <property type="term" value="P:SOS response"/>
    <property type="evidence" value="ECO:0007669"/>
    <property type="project" value="UniProtKB-KW"/>
</dbReference>
<keyword evidence="2" id="KW-0234">DNA repair</keyword>
<accession>A0A1W9ZIF1</accession>
<evidence type="ECO:0000313" key="5">
    <source>
        <dbReference type="EMBL" id="ORA15710.1"/>
    </source>
</evidence>
<dbReference type="OrthoDB" id="4652702at2"/>
<sequence>MTAPITGTAGASGPRLVSLEVRGFRAFGTEPRTLDLDAGLVVIQAGNSQGKTSLAEAIEFLISGRSSRRELLGGAKAEYNDSLRNAHLADTDTDVYVAAVVRDASGTTHQVRRELLCDFGQGTECESRLLIDGIEADNLDAVGFSLADPPVRAPVLLQHILRHVLSTEPKQRVGYFKALLSLTDLDSFRERVRAARARVEAERLGAALQRVEALTATPAASAGGAVSALTKKPLDTDAARTAVDKALRAAGGAILVDAAGVEPVFATIDELAAGLSEALDAQRERAFPLSAIAVTELRDDQPASPDLEPYTTALAEFDQHTARLTPILDALLGIEEYAQLDHTVPCPVCGTDDALTPNRIDLLRDHLRHTRTLGDVAKAAAESLSTARHQLDQFTAAATAATPPVAAWTDDQTVAATDALRSLRVDVALLTAVRAAAAHVATAATDLAAAVAAARHAVEATSDAVAARQPLPDGIAARYLGIDSAARRLRQAGEDYAAPAAVLRTAVEDAARERITISGLTELADLVAVRTELITDVVAEAIRQRTIRRLNAAEKALRDGAGAVLDDRFSQMSDTITRWWSTIRPEELVGFGGIKRRAAGTLFVNLIAALRVDSTSAPVEREALGVYSDSQLNALGLSIFLARTELLGAPVVVLDDPIPGSDAGHRLTFVQYTLGALLAAGTQVILTTFDSKLAEWSNTNHGGADFLAYKLDLIDIRAGTEATQTTDTFGQLMLEAEESLHAPTAKGRRSACNTMRSAAERLAKQIIATGLTDAGTPTTITDVEAKATQLGDLLTLLYPFVVEGNSEKGQWKTLPKVLNPGSHDDDVPSTTELKVIFGNLRHINKTHQKHWPGGLIK</sequence>
<dbReference type="PANTHER" id="PTHR32182">
    <property type="entry name" value="DNA REPLICATION AND REPAIR PROTEIN RECF"/>
    <property type="match status" value="1"/>
</dbReference>
<evidence type="ECO:0000313" key="6">
    <source>
        <dbReference type="Proteomes" id="UP000192707"/>
    </source>
</evidence>
<dbReference type="GO" id="GO:0016887">
    <property type="term" value="F:ATP hydrolysis activity"/>
    <property type="evidence" value="ECO:0007669"/>
    <property type="project" value="InterPro"/>
</dbReference>
<proteinExistence type="predicted"/>
<protein>
    <recommendedName>
        <fullName evidence="4">Rad50/SbcC-type AAA domain-containing protein</fullName>
    </recommendedName>
</protein>
<dbReference type="Pfam" id="PF13476">
    <property type="entry name" value="AAA_23"/>
    <property type="match status" value="1"/>
</dbReference>
<dbReference type="GO" id="GO:0000731">
    <property type="term" value="P:DNA synthesis involved in DNA repair"/>
    <property type="evidence" value="ECO:0007669"/>
    <property type="project" value="TreeGrafter"/>
</dbReference>
<keyword evidence="3" id="KW-0742">SOS response</keyword>
<evidence type="ECO:0000256" key="2">
    <source>
        <dbReference type="ARBA" id="ARBA00023204"/>
    </source>
</evidence>
<feature type="domain" description="Rad50/SbcC-type AAA" evidence="4">
    <location>
        <begin position="18"/>
        <end position="106"/>
    </location>
</feature>
<gene>
    <name evidence="5" type="ORF">BST14_11735</name>
</gene>
<keyword evidence="1" id="KW-0227">DNA damage</keyword>
<dbReference type="Gene3D" id="3.40.50.300">
    <property type="entry name" value="P-loop containing nucleotide triphosphate hydrolases"/>
    <property type="match status" value="1"/>
</dbReference>
<dbReference type="InterPro" id="IPR038729">
    <property type="entry name" value="Rad50/SbcC_AAA"/>
</dbReference>
<evidence type="ECO:0000259" key="4">
    <source>
        <dbReference type="Pfam" id="PF13476"/>
    </source>
</evidence>
<dbReference type="RefSeq" id="WP_142279371.1">
    <property type="nucleotide sequence ID" value="NZ_MVHG01000021.1"/>
</dbReference>
<organism evidence="5 6">
    <name type="scientific">Mycobacterium arosiense ATCC BAA-1401 = DSM 45069</name>
    <dbReference type="NCBI Taxonomy" id="1265311"/>
    <lineage>
        <taxon>Bacteria</taxon>
        <taxon>Bacillati</taxon>
        <taxon>Actinomycetota</taxon>
        <taxon>Actinomycetes</taxon>
        <taxon>Mycobacteriales</taxon>
        <taxon>Mycobacteriaceae</taxon>
        <taxon>Mycobacterium</taxon>
        <taxon>Mycobacterium avium complex (MAC)</taxon>
    </lineage>
</organism>